<reference evidence="1 2" key="1">
    <citation type="submission" date="2019-10" db="EMBL/GenBank/DDBJ databases">
        <title>Genomic and transcriptomic insights into the perfect genentic adaptation of a filamentous nitrogen-fixing cyanobacterium to rice fields.</title>
        <authorList>
            <person name="Chen Z."/>
        </authorList>
    </citation>
    <scope>NUCLEOTIDE SEQUENCE [LARGE SCALE GENOMIC DNA]</scope>
    <source>
        <strain evidence="1">CCNUC1</strain>
    </source>
</reference>
<accession>A0A5P8WJJ2</accession>
<name>A0A5P8WJJ2_9NOSO</name>
<organism evidence="1 2">
    <name type="scientific">Nostoc sphaeroides CCNUC1</name>
    <dbReference type="NCBI Taxonomy" id="2653204"/>
    <lineage>
        <taxon>Bacteria</taxon>
        <taxon>Bacillati</taxon>
        <taxon>Cyanobacteriota</taxon>
        <taxon>Cyanophyceae</taxon>
        <taxon>Nostocales</taxon>
        <taxon>Nostocaceae</taxon>
        <taxon>Nostoc</taxon>
    </lineage>
</organism>
<dbReference type="EMBL" id="CP045230">
    <property type="protein sequence ID" value="QFS52741.1"/>
    <property type="molecule type" value="Genomic_DNA"/>
</dbReference>
<gene>
    <name evidence="1" type="ORF">GXM_10005</name>
</gene>
<dbReference type="AlphaFoldDB" id="A0A5P8WJJ2"/>
<dbReference type="KEGG" id="nsh:GXM_10005"/>
<proteinExistence type="predicted"/>
<evidence type="ECO:0000313" key="2">
    <source>
        <dbReference type="Proteomes" id="UP000326678"/>
    </source>
</evidence>
<evidence type="ECO:0000313" key="1">
    <source>
        <dbReference type="EMBL" id="QFS52741.1"/>
    </source>
</evidence>
<dbReference type="Proteomes" id="UP000326678">
    <property type="component" value="Chromosome pGXM03"/>
</dbReference>
<protein>
    <submittedName>
        <fullName evidence="1">Uncharacterized protein</fullName>
    </submittedName>
</protein>
<keyword evidence="2" id="KW-1185">Reference proteome</keyword>
<sequence length="38" mass="4271">MVRAIALQKLLGQKERSLGGKFIRVVWFVRSPVEATVS</sequence>